<sequence length="93" mass="10190">MAIRITAIRLSGGTQHEHITHLWWTNPGTGETGDSTRAAIVSWIENDGGKAYVEDNTGHRVNVLVVTPNYGAKYLRTYADGVATNNLLSLPRK</sequence>
<reference evidence="1 2" key="1">
    <citation type="submission" date="2017-06" db="EMBL/GenBank/DDBJ databases">
        <title>Complete Genome Sequence of the Soil Carbazole-Degrading Bacterium Nocardioides aromaticivorans IC177.</title>
        <authorList>
            <person name="Vejarano F."/>
            <person name="Suzuki-Minakuchi C."/>
            <person name="Ohtsubo Y."/>
            <person name="Tsuda M."/>
            <person name="Okada K."/>
            <person name="Nojiri H."/>
        </authorList>
    </citation>
    <scope>NUCLEOTIDE SEQUENCE [LARGE SCALE GENOMIC DNA]</scope>
    <source>
        <strain evidence="1 2">IC177</strain>
    </source>
</reference>
<protein>
    <recommendedName>
        <fullName evidence="3">DUF3892 domain-containing protein</fullName>
    </recommendedName>
</protein>
<dbReference type="EMBL" id="CP022295">
    <property type="protein sequence ID" value="QSR28822.1"/>
    <property type="molecule type" value="Genomic_DNA"/>
</dbReference>
<dbReference type="RefSeq" id="WP_207007731.1">
    <property type="nucleotide sequence ID" value="NZ_CP022295.1"/>
</dbReference>
<evidence type="ECO:0000313" key="1">
    <source>
        <dbReference type="EMBL" id="QSR28822.1"/>
    </source>
</evidence>
<dbReference type="Pfam" id="PF13031">
    <property type="entry name" value="DUF3892"/>
    <property type="match status" value="1"/>
</dbReference>
<gene>
    <name evidence="1" type="ORF">CFH99_24675</name>
</gene>
<dbReference type="InterPro" id="IPR024997">
    <property type="entry name" value="DUF3892"/>
</dbReference>
<name>A0ABX7PSZ8_9ACTN</name>
<proteinExistence type="predicted"/>
<organism evidence="1 2">
    <name type="scientific">Nocardioides aromaticivorans</name>
    <dbReference type="NCBI Taxonomy" id="200618"/>
    <lineage>
        <taxon>Bacteria</taxon>
        <taxon>Bacillati</taxon>
        <taxon>Actinomycetota</taxon>
        <taxon>Actinomycetes</taxon>
        <taxon>Propionibacteriales</taxon>
        <taxon>Nocardioidaceae</taxon>
        <taxon>Nocardioides</taxon>
    </lineage>
</organism>
<evidence type="ECO:0000313" key="2">
    <source>
        <dbReference type="Proteomes" id="UP000662818"/>
    </source>
</evidence>
<keyword evidence="2" id="KW-1185">Reference proteome</keyword>
<accession>A0ABX7PSZ8</accession>
<evidence type="ECO:0008006" key="3">
    <source>
        <dbReference type="Google" id="ProtNLM"/>
    </source>
</evidence>
<dbReference type="Proteomes" id="UP000662818">
    <property type="component" value="Chromosome"/>
</dbReference>